<proteinExistence type="predicted"/>
<dbReference type="AlphaFoldDB" id="A0A4C1V5M9"/>
<name>A0A4C1V5M9_EUMVA</name>
<dbReference type="EMBL" id="BGZK01000284">
    <property type="protein sequence ID" value="GBP34133.1"/>
    <property type="molecule type" value="Genomic_DNA"/>
</dbReference>
<reference evidence="1 2" key="1">
    <citation type="journal article" date="2019" name="Commun. Biol.">
        <title>The bagworm genome reveals a unique fibroin gene that provides high tensile strength.</title>
        <authorList>
            <person name="Kono N."/>
            <person name="Nakamura H."/>
            <person name="Ohtoshi R."/>
            <person name="Tomita M."/>
            <person name="Numata K."/>
            <person name="Arakawa K."/>
        </authorList>
    </citation>
    <scope>NUCLEOTIDE SEQUENCE [LARGE SCALE GENOMIC DNA]</scope>
</reference>
<accession>A0A4C1V5M9</accession>
<gene>
    <name evidence="1" type="ORF">EVAR_28268_1</name>
</gene>
<evidence type="ECO:0000313" key="1">
    <source>
        <dbReference type="EMBL" id="GBP34133.1"/>
    </source>
</evidence>
<dbReference type="Proteomes" id="UP000299102">
    <property type="component" value="Unassembled WGS sequence"/>
</dbReference>
<keyword evidence="2" id="KW-1185">Reference proteome</keyword>
<sequence>MLTNVLCLRNEAGPAYVPSGRCVTYPPVATVQSSEGERVLGDKYKAQLVKVGRLVIRNHRGRQLAPRDRRDHIRLWANMMKSIELRNNKKCIEFTWVVLDAFP</sequence>
<protein>
    <submittedName>
        <fullName evidence="1">Uncharacterized protein</fullName>
    </submittedName>
</protein>
<comment type="caution">
    <text evidence="1">The sequence shown here is derived from an EMBL/GenBank/DDBJ whole genome shotgun (WGS) entry which is preliminary data.</text>
</comment>
<evidence type="ECO:0000313" key="2">
    <source>
        <dbReference type="Proteomes" id="UP000299102"/>
    </source>
</evidence>
<organism evidence="1 2">
    <name type="scientific">Eumeta variegata</name>
    <name type="common">Bagworm moth</name>
    <name type="synonym">Eumeta japonica</name>
    <dbReference type="NCBI Taxonomy" id="151549"/>
    <lineage>
        <taxon>Eukaryota</taxon>
        <taxon>Metazoa</taxon>
        <taxon>Ecdysozoa</taxon>
        <taxon>Arthropoda</taxon>
        <taxon>Hexapoda</taxon>
        <taxon>Insecta</taxon>
        <taxon>Pterygota</taxon>
        <taxon>Neoptera</taxon>
        <taxon>Endopterygota</taxon>
        <taxon>Lepidoptera</taxon>
        <taxon>Glossata</taxon>
        <taxon>Ditrysia</taxon>
        <taxon>Tineoidea</taxon>
        <taxon>Psychidae</taxon>
        <taxon>Oiketicinae</taxon>
        <taxon>Eumeta</taxon>
    </lineage>
</organism>